<dbReference type="OMA" id="DRMPYAT"/>
<evidence type="ECO:0000256" key="1">
    <source>
        <dbReference type="ARBA" id="ARBA00004305"/>
    </source>
</evidence>
<protein>
    <recommendedName>
        <fullName evidence="5">Pyridine nucleotide-disulfide oxidoreductase domain-containing protein 2</fullName>
    </recommendedName>
</protein>
<name>C5LFL3_PERM5</name>
<dbReference type="GO" id="GO:0016491">
    <property type="term" value="F:oxidoreductase activity"/>
    <property type="evidence" value="ECO:0007669"/>
    <property type="project" value="InterPro"/>
</dbReference>
<dbReference type="Gene3D" id="3.50.50.60">
    <property type="entry name" value="FAD/NAD(P)-binding domain"/>
    <property type="match status" value="2"/>
</dbReference>
<evidence type="ECO:0000259" key="6">
    <source>
        <dbReference type="Pfam" id="PF01593"/>
    </source>
</evidence>
<feature type="domain" description="Amine oxidase" evidence="6">
    <location>
        <begin position="202"/>
        <end position="348"/>
    </location>
</feature>
<evidence type="ECO:0000256" key="5">
    <source>
        <dbReference type="ARBA" id="ARBA00040298"/>
    </source>
</evidence>
<dbReference type="GO" id="GO:0005759">
    <property type="term" value="C:mitochondrial matrix"/>
    <property type="evidence" value="ECO:0007669"/>
    <property type="project" value="UniProtKB-SubCell"/>
</dbReference>
<dbReference type="OrthoDB" id="7777654at2759"/>
<organism evidence="8">
    <name type="scientific">Perkinsus marinus (strain ATCC 50983 / TXsc)</name>
    <dbReference type="NCBI Taxonomy" id="423536"/>
    <lineage>
        <taxon>Eukaryota</taxon>
        <taxon>Sar</taxon>
        <taxon>Alveolata</taxon>
        <taxon>Perkinsozoa</taxon>
        <taxon>Perkinsea</taxon>
        <taxon>Perkinsida</taxon>
        <taxon>Perkinsidae</taxon>
        <taxon>Perkinsus</taxon>
    </lineage>
</organism>
<evidence type="ECO:0000313" key="7">
    <source>
        <dbReference type="EMBL" id="EER04487.1"/>
    </source>
</evidence>
<evidence type="ECO:0000256" key="4">
    <source>
        <dbReference type="ARBA" id="ARBA00038825"/>
    </source>
</evidence>
<dbReference type="AlphaFoldDB" id="C5LFL3"/>
<sequence>MSDLPPNYETATLTPEMHDARMKWARSKYAAPRTRTPVFVEKEYDIIVIGGGHNGLITAAYLAKEGYDVLVLERRHIVGGAAVTEELFPGYKYSRCSYLAGLLNPGIIKDLDLTREWTGGFKYLLREPGSITPTPMSHPIYRGRPLLMWGDQKKTIESIAEFSQRDAHVFPLYEQLLNEMREVLEPLMQGPPMRPSDTKTVREFVNHSLRIMKTVKRLTKHSDAIPDLYELFTGPASQILDRWFETDVLKATLATDAVIGSMASPADCGSAYVLLHHVMGNVNGRQGVWAYVEGGMGRISSAIAERAMQAGAVIMTDAQVKRITHDGSRATGVEMIDGTQLRAKMCVVSNATPWHTFLELLPLTDSDRPKSLGDRFTTQIRFTDYSCGAMKINCAIDRLPQIPGVDPEHLQGTVHFETSLSQIEVAAQEARSGLPATRPVVEMTLPSVLDPSLVPYSSGHHICQLFVQYAPYDVNPNHGSWADPGFVERFVEMVFGVIHEYDPNFANSVLHKDVITPLTLEHEFGLHKGNIFHGALMLHQLGYTRPNARTPLDGLYLCGAGAHPGGGVMGTPGKNAAQLILWDLAKKAK</sequence>
<dbReference type="InterPro" id="IPR002937">
    <property type="entry name" value="Amino_oxidase"/>
</dbReference>
<dbReference type="Pfam" id="PF01593">
    <property type="entry name" value="Amino_oxidase"/>
    <property type="match status" value="1"/>
</dbReference>
<proteinExistence type="inferred from homology"/>
<dbReference type="Proteomes" id="UP000007800">
    <property type="component" value="Unassembled WGS sequence"/>
</dbReference>
<evidence type="ECO:0000256" key="2">
    <source>
        <dbReference type="ARBA" id="ARBA00006046"/>
    </source>
</evidence>
<comment type="function">
    <text evidence="3">Probable oxidoreductase that may play a role as regulator of mitochondrial function.</text>
</comment>
<comment type="subunit">
    <text evidence="4">Interacts with COX5B; this interaction may contribute to localize PYROXD2 to the inner face of the inner mitochondrial membrane.</text>
</comment>
<dbReference type="SUPFAM" id="SSF51905">
    <property type="entry name" value="FAD/NAD(P)-binding domain"/>
    <property type="match status" value="1"/>
</dbReference>
<dbReference type="InterPro" id="IPR036188">
    <property type="entry name" value="FAD/NAD-bd_sf"/>
</dbReference>
<dbReference type="InParanoid" id="C5LFL3"/>
<dbReference type="EMBL" id="GG681541">
    <property type="protein sequence ID" value="EER04487.1"/>
    <property type="molecule type" value="Genomic_DNA"/>
</dbReference>
<accession>C5LFL3</accession>
<comment type="similarity">
    <text evidence="2">Belongs to the carotenoid/retinoid oxidoreductase family.</text>
</comment>
<evidence type="ECO:0000256" key="3">
    <source>
        <dbReference type="ARBA" id="ARBA00037217"/>
    </source>
</evidence>
<dbReference type="PANTHER" id="PTHR10668:SF103">
    <property type="entry name" value="PYRIDINE NUCLEOTIDE-DISULFIDE OXIDOREDUCTASE DOMAIN-CONTAINING PROTEIN 2"/>
    <property type="match status" value="1"/>
</dbReference>
<reference evidence="7 8" key="1">
    <citation type="submission" date="2008-07" db="EMBL/GenBank/DDBJ databases">
        <authorList>
            <person name="El-Sayed N."/>
            <person name="Caler E."/>
            <person name="Inman J."/>
            <person name="Amedeo P."/>
            <person name="Hass B."/>
            <person name="Wortman J."/>
        </authorList>
    </citation>
    <scope>NUCLEOTIDE SEQUENCE [LARGE SCALE GENOMIC DNA]</scope>
    <source>
        <strain evidence="8">ATCC 50983 / TXsc</strain>
    </source>
</reference>
<dbReference type="Pfam" id="PF13450">
    <property type="entry name" value="NAD_binding_8"/>
    <property type="match status" value="1"/>
</dbReference>
<evidence type="ECO:0000313" key="8">
    <source>
        <dbReference type="Proteomes" id="UP000007800"/>
    </source>
</evidence>
<dbReference type="GeneID" id="9037345"/>
<dbReference type="RefSeq" id="XP_002772671.1">
    <property type="nucleotide sequence ID" value="XM_002772625.1"/>
</dbReference>
<dbReference type="PANTHER" id="PTHR10668">
    <property type="entry name" value="PHYTOENE DEHYDROGENASE"/>
    <property type="match status" value="1"/>
</dbReference>
<gene>
    <name evidence="7" type="ORF">Pmar_PMAR008040</name>
</gene>
<comment type="subcellular location">
    <subcellularLocation>
        <location evidence="1">Mitochondrion matrix</location>
    </subcellularLocation>
</comment>
<keyword evidence="8" id="KW-1185">Reference proteome</keyword>